<organism evidence="2 3">
    <name type="scientific">Thermoclostridium stercorarium (strain ATCC 35414 / DSM 8532 / NCIMB 11754)</name>
    <name type="common">Clostridium stercorarium</name>
    <dbReference type="NCBI Taxonomy" id="1121335"/>
    <lineage>
        <taxon>Bacteria</taxon>
        <taxon>Bacillati</taxon>
        <taxon>Bacillota</taxon>
        <taxon>Clostridia</taxon>
        <taxon>Eubacteriales</taxon>
        <taxon>Oscillospiraceae</taxon>
        <taxon>Thermoclostridium</taxon>
    </lineage>
</organism>
<keyword evidence="1" id="KW-0812">Transmembrane</keyword>
<name>L7VKM2_THES1</name>
<dbReference type="Proteomes" id="UP000011220">
    <property type="component" value="Chromosome"/>
</dbReference>
<keyword evidence="1" id="KW-1133">Transmembrane helix</keyword>
<dbReference type="PATRIC" id="fig|1121335.3.peg.1661"/>
<dbReference type="STRING" id="1121335.Cst_c16760"/>
<accession>L7VKM2</accession>
<gene>
    <name evidence="2" type="ordered locus">Cst_c16760</name>
</gene>
<dbReference type="KEGG" id="css:Cst_c16760"/>
<protein>
    <submittedName>
        <fullName evidence="2">Uncharacterized protein</fullName>
    </submittedName>
</protein>
<dbReference type="EMBL" id="CP004044">
    <property type="protein sequence ID" value="AGC68660.1"/>
    <property type="molecule type" value="Genomic_DNA"/>
</dbReference>
<reference evidence="2 3" key="1">
    <citation type="journal article" date="2013" name="Genome Announc.">
        <title>Complete genome sequence of Clostridium stercorarium subsp. stercorarium strain DSM 8532, a thermophilic degrader of plant cell wall fibers.</title>
        <authorList>
            <person name="Poehlein A."/>
            <person name="Zverlov V.V."/>
            <person name="Daniel R."/>
            <person name="Schwarz W.H."/>
            <person name="Liebl W."/>
        </authorList>
    </citation>
    <scope>NUCLEOTIDE SEQUENCE [LARGE SCALE GENOMIC DNA]</scope>
    <source>
        <strain evidence="3">ATCC 35414 / DSM 8532 / NCIMB 11754</strain>
    </source>
</reference>
<proteinExistence type="predicted"/>
<keyword evidence="3" id="KW-1185">Reference proteome</keyword>
<evidence type="ECO:0000256" key="1">
    <source>
        <dbReference type="SAM" id="Phobius"/>
    </source>
</evidence>
<feature type="transmembrane region" description="Helical" evidence="1">
    <location>
        <begin position="16"/>
        <end position="35"/>
    </location>
</feature>
<dbReference type="AlphaFoldDB" id="L7VKM2"/>
<evidence type="ECO:0000313" key="2">
    <source>
        <dbReference type="EMBL" id="AGC68660.1"/>
    </source>
</evidence>
<sequence length="47" mass="5601">MFTEPILTPNKCSFKYYFMVKKVSVCMTLVLSLYFQKAAREMKYSFS</sequence>
<keyword evidence="1" id="KW-0472">Membrane</keyword>
<evidence type="ECO:0000313" key="3">
    <source>
        <dbReference type="Proteomes" id="UP000011220"/>
    </source>
</evidence>